<feature type="compositionally biased region" description="Polar residues" evidence="1">
    <location>
        <begin position="62"/>
        <end position="73"/>
    </location>
</feature>
<reference evidence="2" key="1">
    <citation type="submission" date="2014-12" db="EMBL/GenBank/DDBJ databases">
        <title>Insight into the proteome of Arion vulgaris.</title>
        <authorList>
            <person name="Aradska J."/>
            <person name="Bulat T."/>
            <person name="Smidak R."/>
            <person name="Sarate P."/>
            <person name="Gangsoo J."/>
            <person name="Sialana F."/>
            <person name="Bilban M."/>
            <person name="Lubec G."/>
        </authorList>
    </citation>
    <scope>NUCLEOTIDE SEQUENCE</scope>
    <source>
        <tissue evidence="2">Skin</tissue>
    </source>
</reference>
<proteinExistence type="predicted"/>
<evidence type="ECO:0000256" key="1">
    <source>
        <dbReference type="SAM" id="MobiDB-lite"/>
    </source>
</evidence>
<evidence type="ECO:0000313" key="2">
    <source>
        <dbReference type="EMBL" id="CEK82195.1"/>
    </source>
</evidence>
<organism evidence="2">
    <name type="scientific">Arion vulgaris</name>
    <dbReference type="NCBI Taxonomy" id="1028688"/>
    <lineage>
        <taxon>Eukaryota</taxon>
        <taxon>Metazoa</taxon>
        <taxon>Spiralia</taxon>
        <taxon>Lophotrochozoa</taxon>
        <taxon>Mollusca</taxon>
        <taxon>Gastropoda</taxon>
        <taxon>Heterobranchia</taxon>
        <taxon>Euthyneura</taxon>
        <taxon>Panpulmonata</taxon>
        <taxon>Eupulmonata</taxon>
        <taxon>Stylommatophora</taxon>
        <taxon>Helicina</taxon>
        <taxon>Arionoidea</taxon>
        <taxon>Arionidae</taxon>
        <taxon>Arion</taxon>
    </lineage>
</organism>
<gene>
    <name evidence="2" type="primary">ORF130119</name>
</gene>
<feature type="non-terminal residue" evidence="2">
    <location>
        <position position="179"/>
    </location>
</feature>
<dbReference type="EMBL" id="HACG01035330">
    <property type="protein sequence ID" value="CEK82195.1"/>
    <property type="molecule type" value="Transcribed_RNA"/>
</dbReference>
<name>A0A0B7AQJ5_9EUPU</name>
<feature type="region of interest" description="Disordered" evidence="1">
    <location>
        <begin position="125"/>
        <end position="158"/>
    </location>
</feature>
<feature type="region of interest" description="Disordered" evidence="1">
    <location>
        <begin position="54"/>
        <end position="74"/>
    </location>
</feature>
<dbReference type="AlphaFoldDB" id="A0A0B7AQJ5"/>
<sequence length="179" mass="20097">MYKLSVMWPLLQATLMRGSKMRIIYHPLLVVRGLGTTDSNLDSLTMQIQNWQSLGDGGREASPNQRPRSNSGRLLSDEEILELVTVRNLDTGETMPLSSAEDKLPKCVNPLALHIMRRTKEYSSDTSLHIDGMSDESDSRSEKSMASSSNNIRRKGMKMKKFFGRTVNKVKSVADQALH</sequence>
<accession>A0A0B7AQJ5</accession>
<protein>
    <submittedName>
        <fullName evidence="2">Uncharacterized protein</fullName>
    </submittedName>
</protein>